<evidence type="ECO:0000259" key="2">
    <source>
        <dbReference type="PROSITE" id="PS51379"/>
    </source>
</evidence>
<dbReference type="GO" id="GO:0008616">
    <property type="term" value="P:tRNA queuosine(34) biosynthetic process"/>
    <property type="evidence" value="ECO:0007669"/>
    <property type="project" value="InterPro"/>
</dbReference>
<keyword evidence="1" id="KW-0004">4Fe-4S</keyword>
<evidence type="ECO:0000256" key="1">
    <source>
        <dbReference type="ARBA" id="ARBA00022485"/>
    </source>
</evidence>
<dbReference type="SUPFAM" id="SSF54862">
    <property type="entry name" value="4Fe-4S ferredoxins"/>
    <property type="match status" value="1"/>
</dbReference>
<keyword evidence="1" id="KW-0411">Iron-sulfur</keyword>
<feature type="domain" description="4Fe-4S ferredoxin-type" evidence="2">
    <location>
        <begin position="37"/>
        <end position="68"/>
    </location>
</feature>
<keyword evidence="1" id="KW-0479">Metal-binding</keyword>
<evidence type="ECO:0000313" key="3">
    <source>
        <dbReference type="EMBL" id="GAH08716.1"/>
    </source>
</evidence>
<protein>
    <recommendedName>
        <fullName evidence="2">4Fe-4S ferredoxin-type domain-containing protein</fullName>
    </recommendedName>
</protein>
<name>X1CJZ6_9ZZZZ</name>
<organism evidence="3">
    <name type="scientific">marine sediment metagenome</name>
    <dbReference type="NCBI Taxonomy" id="412755"/>
    <lineage>
        <taxon>unclassified sequences</taxon>
        <taxon>metagenomes</taxon>
        <taxon>ecological metagenomes</taxon>
    </lineage>
</organism>
<proteinExistence type="predicted"/>
<dbReference type="PANTHER" id="PTHR30002">
    <property type="entry name" value="EPOXYQUEUOSINE REDUCTASE"/>
    <property type="match status" value="1"/>
</dbReference>
<keyword evidence="1" id="KW-0408">Iron</keyword>
<dbReference type="PROSITE" id="PS51379">
    <property type="entry name" value="4FE4S_FER_2"/>
    <property type="match status" value="1"/>
</dbReference>
<gene>
    <name evidence="3" type="ORF">S01H4_51900</name>
</gene>
<dbReference type="PANTHER" id="PTHR30002:SF4">
    <property type="entry name" value="EPOXYQUEUOSINE REDUCTASE"/>
    <property type="match status" value="1"/>
</dbReference>
<dbReference type="InterPro" id="IPR017896">
    <property type="entry name" value="4Fe4S_Fe-S-bd"/>
</dbReference>
<dbReference type="EMBL" id="BART01029606">
    <property type="protein sequence ID" value="GAH08716.1"/>
    <property type="molecule type" value="Genomic_DNA"/>
</dbReference>
<accession>X1CJZ6</accession>
<dbReference type="GO" id="GO:0052693">
    <property type="term" value="F:epoxyqueuosine reductase activity"/>
    <property type="evidence" value="ECO:0007669"/>
    <property type="project" value="TreeGrafter"/>
</dbReference>
<dbReference type="AlphaFoldDB" id="X1CJZ6"/>
<comment type="caution">
    <text evidence="3">The sequence shown here is derived from an EMBL/GenBank/DDBJ whole genome shotgun (WGS) entry which is preliminary data.</text>
</comment>
<sequence length="159" mass="17905">MYFTYNCPTHALDTPYSCDIEKCITLHAIYNQTEIPEEIQNNMGTCIAQCCACIDACPKNSKLAYQTEVNVSEDLVYPEIAPLVNMTEETFQEKYGGSFLEFVMTDKKYLQRNAAIAIGNYGDPNYAPTLEHILVTQSEEVIRTAAERSLVILKATKEL</sequence>
<dbReference type="GO" id="GO:0051539">
    <property type="term" value="F:4 iron, 4 sulfur cluster binding"/>
    <property type="evidence" value="ECO:0007669"/>
    <property type="project" value="UniProtKB-KW"/>
</dbReference>
<dbReference type="InterPro" id="IPR004453">
    <property type="entry name" value="QueG"/>
</dbReference>
<reference evidence="3" key="1">
    <citation type="journal article" date="2014" name="Front. Microbiol.">
        <title>High frequency of phylogenetically diverse reductive dehalogenase-homologous genes in deep subseafloor sedimentary metagenomes.</title>
        <authorList>
            <person name="Kawai M."/>
            <person name="Futagami T."/>
            <person name="Toyoda A."/>
            <person name="Takaki Y."/>
            <person name="Nishi S."/>
            <person name="Hori S."/>
            <person name="Arai W."/>
            <person name="Tsubouchi T."/>
            <person name="Morono Y."/>
            <person name="Uchiyama I."/>
            <person name="Ito T."/>
            <person name="Fujiyama A."/>
            <person name="Inagaki F."/>
            <person name="Takami H."/>
        </authorList>
    </citation>
    <scope>NUCLEOTIDE SEQUENCE</scope>
    <source>
        <strain evidence="3">Expedition CK06-06</strain>
    </source>
</reference>